<feature type="domain" description="Metallo-beta-lactamase" evidence="5">
    <location>
        <begin position="73"/>
        <end position="286"/>
    </location>
</feature>
<evidence type="ECO:0000259" key="5">
    <source>
        <dbReference type="SMART" id="SM00849"/>
    </source>
</evidence>
<keyword evidence="4" id="KW-0862">Zinc</keyword>
<dbReference type="Proteomes" id="UP001430804">
    <property type="component" value="Unassembled WGS sequence"/>
</dbReference>
<evidence type="ECO:0000256" key="1">
    <source>
        <dbReference type="ARBA" id="ARBA00007749"/>
    </source>
</evidence>
<evidence type="ECO:0000256" key="4">
    <source>
        <dbReference type="ARBA" id="ARBA00022833"/>
    </source>
</evidence>
<name>A0ABS6WKD7_9HYPH</name>
<dbReference type="PANTHER" id="PTHR42978:SF6">
    <property type="entry name" value="QUORUM-QUENCHING LACTONASE YTNP-RELATED"/>
    <property type="match status" value="1"/>
</dbReference>
<dbReference type="EMBL" id="JAHWQX010000001">
    <property type="protein sequence ID" value="MBW3096416.1"/>
    <property type="molecule type" value="Genomic_DNA"/>
</dbReference>
<gene>
    <name evidence="6" type="ORF">KY465_03880</name>
</gene>
<accession>A0ABS6WKD7</accession>
<dbReference type="InterPro" id="IPR051013">
    <property type="entry name" value="MBL_superfamily_lactonases"/>
</dbReference>
<dbReference type="CDD" id="cd16277">
    <property type="entry name" value="metallo-hydrolase-like_MBL-fold"/>
    <property type="match status" value="1"/>
</dbReference>
<evidence type="ECO:0000313" key="6">
    <source>
        <dbReference type="EMBL" id="MBW3096416.1"/>
    </source>
</evidence>
<organism evidence="6 7">
    <name type="scientific">Pseudohoeflea coraliihabitans</name>
    <dbReference type="NCBI Taxonomy" id="2860393"/>
    <lineage>
        <taxon>Bacteria</taxon>
        <taxon>Pseudomonadati</taxon>
        <taxon>Pseudomonadota</taxon>
        <taxon>Alphaproteobacteria</taxon>
        <taxon>Hyphomicrobiales</taxon>
        <taxon>Rhizobiaceae</taxon>
        <taxon>Pseudohoeflea</taxon>
    </lineage>
</organism>
<reference evidence="6" key="1">
    <citation type="submission" date="2021-07" db="EMBL/GenBank/DDBJ databases">
        <title>Pseudohoeflea marina sp. nov. a polyhydroxyalcanoate-producing bacterium.</title>
        <authorList>
            <person name="Zheng W."/>
            <person name="Yu S."/>
            <person name="Huang Y."/>
        </authorList>
    </citation>
    <scope>NUCLEOTIDE SEQUENCE</scope>
    <source>
        <strain evidence="6">DP4N28-3</strain>
    </source>
</reference>
<proteinExistence type="inferred from homology"/>
<sequence>MRKQMVPVGTPDGRQLEQLIIGDVAITCIPDLADAAWPAKAIFATLSQDDLAIAATRSPEGTVDPEGRTVKLSFNCYLIQTPGYVALIDAGVGAGKNRPDRPAWHCRPPDFLEALSALEVAPDDISIVVNTHLHADHVGWNTVLQDGRWRPTFPNARYVVTQIELDHWRQVHARQGDGQTLHGAFADSIQPILDGPGYACVAADAEIAPGLVFEPAFGHSPGMVSVRLATDAGEVMFSADTIHHPLQLGDPHIVCNFCTDPEEAQKTRQALLARVAARDMVLAPYHFPAPVFGRLKAEGGTYRFCPIGIDATA</sequence>
<dbReference type="Pfam" id="PF00753">
    <property type="entry name" value="Lactamase_B"/>
    <property type="match status" value="1"/>
</dbReference>
<dbReference type="SMART" id="SM00849">
    <property type="entry name" value="Lactamase_B"/>
    <property type="match status" value="1"/>
</dbReference>
<dbReference type="InterPro" id="IPR001279">
    <property type="entry name" value="Metallo-B-lactamas"/>
</dbReference>
<dbReference type="RefSeq" id="WP_219200086.1">
    <property type="nucleotide sequence ID" value="NZ_JAHWQX010000001.1"/>
</dbReference>
<evidence type="ECO:0000256" key="3">
    <source>
        <dbReference type="ARBA" id="ARBA00022801"/>
    </source>
</evidence>
<keyword evidence="7" id="KW-1185">Reference proteome</keyword>
<comment type="similarity">
    <text evidence="1">Belongs to the metallo-beta-lactamase superfamily.</text>
</comment>
<evidence type="ECO:0000313" key="7">
    <source>
        <dbReference type="Proteomes" id="UP001430804"/>
    </source>
</evidence>
<keyword evidence="2" id="KW-0479">Metal-binding</keyword>
<dbReference type="PANTHER" id="PTHR42978">
    <property type="entry name" value="QUORUM-QUENCHING LACTONASE YTNP-RELATED-RELATED"/>
    <property type="match status" value="1"/>
</dbReference>
<evidence type="ECO:0000256" key="2">
    <source>
        <dbReference type="ARBA" id="ARBA00022723"/>
    </source>
</evidence>
<protein>
    <submittedName>
        <fullName evidence="6">MBL fold metallo-hydrolase</fullName>
    </submittedName>
</protein>
<comment type="caution">
    <text evidence="6">The sequence shown here is derived from an EMBL/GenBank/DDBJ whole genome shotgun (WGS) entry which is preliminary data.</text>
</comment>
<keyword evidence="3" id="KW-0378">Hydrolase</keyword>